<evidence type="ECO:0000256" key="2">
    <source>
        <dbReference type="ARBA" id="ARBA00023125"/>
    </source>
</evidence>
<dbReference type="Pfam" id="PF07729">
    <property type="entry name" value="FCD"/>
    <property type="match status" value="1"/>
</dbReference>
<dbReference type="SUPFAM" id="SSF46785">
    <property type="entry name" value="Winged helix' DNA-binding domain"/>
    <property type="match status" value="1"/>
</dbReference>
<sequence length="212" mass="23713">MILLGELPPGERLREVALSEALGMSRTPIREAFRTLAAEGLIDLLPNRSVVVSVPDKSEAADVFTVLGVLEGLAGQLACRRMTPEQIEILDELQADLAAYFEKSDRLSYLEANRLIHEHIVQAAESPSLMLAWRLLLPRAERARHVTTLDHDRWAEAFAEHCEINAAIQARDEKLLKQLLESHFAKGVESMKKNEARERANRRAEIYAGVVG</sequence>
<keyword evidence="1" id="KW-0805">Transcription regulation</keyword>
<dbReference type="Gene3D" id="1.20.120.530">
    <property type="entry name" value="GntR ligand-binding domain-like"/>
    <property type="match status" value="1"/>
</dbReference>
<dbReference type="Pfam" id="PF00392">
    <property type="entry name" value="GntR"/>
    <property type="match status" value="1"/>
</dbReference>
<dbReference type="SMART" id="SM00895">
    <property type="entry name" value="FCD"/>
    <property type="match status" value="1"/>
</dbReference>
<dbReference type="SMART" id="SM00345">
    <property type="entry name" value="HTH_GNTR"/>
    <property type="match status" value="1"/>
</dbReference>
<dbReference type="PANTHER" id="PTHR43537:SF50">
    <property type="entry name" value="TRANSCRIPTIONAL REGULATORY PROTEIN"/>
    <property type="match status" value="1"/>
</dbReference>
<dbReference type="GO" id="GO:0003677">
    <property type="term" value="F:DNA binding"/>
    <property type="evidence" value="ECO:0007669"/>
    <property type="project" value="UniProtKB-KW"/>
</dbReference>
<proteinExistence type="predicted"/>
<dbReference type="Gene3D" id="1.10.10.10">
    <property type="entry name" value="Winged helix-like DNA-binding domain superfamily/Winged helix DNA-binding domain"/>
    <property type="match status" value="1"/>
</dbReference>
<dbReference type="InterPro" id="IPR000524">
    <property type="entry name" value="Tscrpt_reg_HTH_GntR"/>
</dbReference>
<dbReference type="GO" id="GO:0003700">
    <property type="term" value="F:DNA-binding transcription factor activity"/>
    <property type="evidence" value="ECO:0007669"/>
    <property type="project" value="InterPro"/>
</dbReference>
<dbReference type="InterPro" id="IPR011711">
    <property type="entry name" value="GntR_C"/>
</dbReference>
<dbReference type="EMBL" id="CZQE01000136">
    <property type="protein sequence ID" value="CUS44329.1"/>
    <property type="molecule type" value="Genomic_DNA"/>
</dbReference>
<evidence type="ECO:0000259" key="4">
    <source>
        <dbReference type="PROSITE" id="PS50949"/>
    </source>
</evidence>
<dbReference type="SUPFAM" id="SSF48008">
    <property type="entry name" value="GntR ligand-binding domain-like"/>
    <property type="match status" value="1"/>
</dbReference>
<evidence type="ECO:0000313" key="5">
    <source>
        <dbReference type="EMBL" id="CUS44329.1"/>
    </source>
</evidence>
<organism evidence="5">
    <name type="scientific">hydrothermal vent metagenome</name>
    <dbReference type="NCBI Taxonomy" id="652676"/>
    <lineage>
        <taxon>unclassified sequences</taxon>
        <taxon>metagenomes</taxon>
        <taxon>ecological metagenomes</taxon>
    </lineage>
</organism>
<evidence type="ECO:0000256" key="1">
    <source>
        <dbReference type="ARBA" id="ARBA00023015"/>
    </source>
</evidence>
<dbReference type="InterPro" id="IPR036388">
    <property type="entry name" value="WH-like_DNA-bd_sf"/>
</dbReference>
<dbReference type="AlphaFoldDB" id="A0A160TLN3"/>
<evidence type="ECO:0000256" key="3">
    <source>
        <dbReference type="ARBA" id="ARBA00023163"/>
    </source>
</evidence>
<gene>
    <name evidence="5" type="ORF">MGWOODY_Smn325</name>
</gene>
<dbReference type="InterPro" id="IPR036390">
    <property type="entry name" value="WH_DNA-bd_sf"/>
</dbReference>
<dbReference type="PROSITE" id="PS50949">
    <property type="entry name" value="HTH_GNTR"/>
    <property type="match status" value="1"/>
</dbReference>
<dbReference type="InterPro" id="IPR008920">
    <property type="entry name" value="TF_FadR/GntR_C"/>
</dbReference>
<dbReference type="PANTHER" id="PTHR43537">
    <property type="entry name" value="TRANSCRIPTIONAL REGULATOR, GNTR FAMILY"/>
    <property type="match status" value="1"/>
</dbReference>
<name>A0A160TLN3_9ZZZZ</name>
<protein>
    <submittedName>
        <fullName evidence="5">Transcriptional regulator, GntR family</fullName>
    </submittedName>
</protein>
<accession>A0A160TLN3</accession>
<keyword evidence="3" id="KW-0804">Transcription</keyword>
<dbReference type="PRINTS" id="PR00035">
    <property type="entry name" value="HTHGNTR"/>
</dbReference>
<keyword evidence="2" id="KW-0238">DNA-binding</keyword>
<feature type="domain" description="HTH gntR-type" evidence="4">
    <location>
        <begin position="1"/>
        <end position="55"/>
    </location>
</feature>
<reference evidence="5" key="1">
    <citation type="submission" date="2015-10" db="EMBL/GenBank/DDBJ databases">
        <authorList>
            <person name="Gilbert D.G."/>
        </authorList>
    </citation>
    <scope>NUCLEOTIDE SEQUENCE</scope>
</reference>
<dbReference type="CDD" id="cd07377">
    <property type="entry name" value="WHTH_GntR"/>
    <property type="match status" value="1"/>
</dbReference>